<proteinExistence type="predicted"/>
<accession>A0ACB6R494</accession>
<evidence type="ECO:0000313" key="2">
    <source>
        <dbReference type="Proteomes" id="UP000799755"/>
    </source>
</evidence>
<reference evidence="1" key="1">
    <citation type="journal article" date="2020" name="Stud. Mycol.">
        <title>101 Dothideomycetes genomes: a test case for predicting lifestyles and emergence of pathogens.</title>
        <authorList>
            <person name="Haridas S."/>
            <person name="Albert R."/>
            <person name="Binder M."/>
            <person name="Bloem J."/>
            <person name="Labutti K."/>
            <person name="Salamov A."/>
            <person name="Andreopoulos B."/>
            <person name="Baker S."/>
            <person name="Barry K."/>
            <person name="Bills G."/>
            <person name="Bluhm B."/>
            <person name="Cannon C."/>
            <person name="Castanera R."/>
            <person name="Culley D."/>
            <person name="Daum C."/>
            <person name="Ezra D."/>
            <person name="Gonzalez J."/>
            <person name="Henrissat B."/>
            <person name="Kuo A."/>
            <person name="Liang C."/>
            <person name="Lipzen A."/>
            <person name="Lutzoni F."/>
            <person name="Magnuson J."/>
            <person name="Mondo S."/>
            <person name="Nolan M."/>
            <person name="Ohm R."/>
            <person name="Pangilinan J."/>
            <person name="Park H.-J."/>
            <person name="Ramirez L."/>
            <person name="Alfaro M."/>
            <person name="Sun H."/>
            <person name="Tritt A."/>
            <person name="Yoshinaga Y."/>
            <person name="Zwiers L.-H."/>
            <person name="Turgeon B."/>
            <person name="Goodwin S."/>
            <person name="Spatafora J."/>
            <person name="Crous P."/>
            <person name="Grigoriev I."/>
        </authorList>
    </citation>
    <scope>NUCLEOTIDE SEQUENCE</scope>
    <source>
        <strain evidence="1">ATCC 200398</strain>
    </source>
</reference>
<evidence type="ECO:0000313" key="1">
    <source>
        <dbReference type="EMBL" id="KAF2473337.1"/>
    </source>
</evidence>
<comment type="caution">
    <text evidence="1">The sequence shown here is derived from an EMBL/GenBank/DDBJ whole genome shotgun (WGS) entry which is preliminary data.</text>
</comment>
<sequence length="173" mass="19851">MFLRVIYPDSREATPVSRTSPLFKIPQMVSEAEWDLHVCLWPTVFWTASNMACSSAAAGHSFVPRCLLQKSYAGRRFRLGGGKRRLHLRRSNTEHYQGRRECGRGLVLSFETHQTLLPRLLKCSPPRSGSIQSLKREGRRKFMKRSTQVFQSAVSHASCLRPRERESLKTSFV</sequence>
<dbReference type="Proteomes" id="UP000799755">
    <property type="component" value="Unassembled WGS sequence"/>
</dbReference>
<name>A0ACB6R494_9PLEO</name>
<keyword evidence="2" id="KW-1185">Reference proteome</keyword>
<organism evidence="1 2">
    <name type="scientific">Lindgomyces ingoldianus</name>
    <dbReference type="NCBI Taxonomy" id="673940"/>
    <lineage>
        <taxon>Eukaryota</taxon>
        <taxon>Fungi</taxon>
        <taxon>Dikarya</taxon>
        <taxon>Ascomycota</taxon>
        <taxon>Pezizomycotina</taxon>
        <taxon>Dothideomycetes</taxon>
        <taxon>Pleosporomycetidae</taxon>
        <taxon>Pleosporales</taxon>
        <taxon>Lindgomycetaceae</taxon>
        <taxon>Lindgomyces</taxon>
    </lineage>
</organism>
<dbReference type="EMBL" id="MU003500">
    <property type="protein sequence ID" value="KAF2473337.1"/>
    <property type="molecule type" value="Genomic_DNA"/>
</dbReference>
<protein>
    <submittedName>
        <fullName evidence="1">Uncharacterized protein</fullName>
    </submittedName>
</protein>
<gene>
    <name evidence="1" type="ORF">BDR25DRAFT_131157</name>
</gene>